<reference evidence="1" key="1">
    <citation type="submission" date="2022-07" db="EMBL/GenBank/DDBJ databases">
        <title>Genome Sequence of Phlebia brevispora.</title>
        <authorList>
            <person name="Buettner E."/>
        </authorList>
    </citation>
    <scope>NUCLEOTIDE SEQUENCE</scope>
    <source>
        <strain evidence="1">MPL23</strain>
    </source>
</reference>
<organism evidence="1 2">
    <name type="scientific">Phlebia brevispora</name>
    <dbReference type="NCBI Taxonomy" id="194682"/>
    <lineage>
        <taxon>Eukaryota</taxon>
        <taxon>Fungi</taxon>
        <taxon>Dikarya</taxon>
        <taxon>Basidiomycota</taxon>
        <taxon>Agaricomycotina</taxon>
        <taxon>Agaricomycetes</taxon>
        <taxon>Polyporales</taxon>
        <taxon>Meruliaceae</taxon>
        <taxon>Phlebia</taxon>
    </lineage>
</organism>
<sequence>MKSKCRRTLYKPPHPPSPITQHNVLTDEQRSALARKMQEAYHWDEAPHPHQLAGVLAQIEGVDAIIQAPTGSGKTAIAAGPHLWLPGMITLMICPLLALEEEMVTTFATDFGLRAVAINSQNGALSAEKIRDILAGVYDVILISPEMVQSRPFVDRLLRNSLFARKVLSIFVDEVHCISHWGADFRKKYDSIAVVRAFLPSMTPVIAVSATLTRRVRRDIESKLQYPKHRKRFHNAGNDRHNVSIVTRAMQHPMHTYADLDFVIPKDITSAEDIPKTLIYADSIDTGNAIIDHLATLLTSRVQDSGSDGAHYSTGLHRGIIRPFNASLSHAYRTEAMAQFRGGNIRIMVCTDAAGMGCNILDIDIVVQWKLPDKFSQWIQRAGRVARGRGRRGLAVLLVERSAYGIVLSACEQAAQPPDDHSHDVHTGVAHVENTPMQPPKKAAVAKARKRYAMEHGLERGMSTESDSLPLGSQPRLNPEAADEGLLTFVQSTTCRREVWAKVFDNDTVTRGKPSALDYGNFKPMNLTDDNTDKVPCCDICDSFLLARTRPGIPVAAAATNSLPVPGRPDAAALKKVRKWRRGIFERDHKAALFGPSVIFDDAAATLAVSVGKVPLETLRNLLKPVWTWWDRYGQELHALLETIDVQYVPIKSPRSRRRHKATKDAGISVYETGQLAHESLQVFDPPLNTDALSTFCGFSHYTVVNGDFIEPEAEPEEASLRSRQDPHPPAAAPPQPEYTVVTFNSTV</sequence>
<keyword evidence="2" id="KW-1185">Reference proteome</keyword>
<evidence type="ECO:0000313" key="1">
    <source>
        <dbReference type="EMBL" id="KAJ3555921.1"/>
    </source>
</evidence>
<dbReference type="EMBL" id="JANHOG010000287">
    <property type="protein sequence ID" value="KAJ3555921.1"/>
    <property type="molecule type" value="Genomic_DNA"/>
</dbReference>
<accession>A0ACC1T994</accession>
<comment type="caution">
    <text evidence="1">The sequence shown here is derived from an EMBL/GenBank/DDBJ whole genome shotgun (WGS) entry which is preliminary data.</text>
</comment>
<dbReference type="Proteomes" id="UP001148662">
    <property type="component" value="Unassembled WGS sequence"/>
</dbReference>
<proteinExistence type="predicted"/>
<evidence type="ECO:0000313" key="2">
    <source>
        <dbReference type="Proteomes" id="UP001148662"/>
    </source>
</evidence>
<gene>
    <name evidence="1" type="ORF">NM688_g2307</name>
</gene>
<name>A0ACC1T994_9APHY</name>
<protein>
    <submittedName>
        <fullName evidence="1">Uncharacterized protein</fullName>
    </submittedName>
</protein>